<dbReference type="Gene3D" id="2.40.460.10">
    <property type="entry name" value="Biotin dependent carboxylase carboxyltransferase"/>
    <property type="match status" value="1"/>
</dbReference>
<feature type="domain" description="CoA carboxyltransferase C-terminal" evidence="3">
    <location>
        <begin position="397"/>
        <end position="713"/>
    </location>
</feature>
<dbReference type="OrthoDB" id="14612at2759"/>
<dbReference type="PANTHER" id="PTHR45728:SF3">
    <property type="entry name" value="ACETYL-COA CARBOXYLASE"/>
    <property type="match status" value="1"/>
</dbReference>
<dbReference type="InterPro" id="IPR029045">
    <property type="entry name" value="ClpP/crotonase-like_dom_sf"/>
</dbReference>
<dbReference type="PROSITE" id="PS50980">
    <property type="entry name" value="COA_CT_NTER"/>
    <property type="match status" value="1"/>
</dbReference>
<dbReference type="InterPro" id="IPR013537">
    <property type="entry name" value="AcCoA_COase_cen"/>
</dbReference>
<evidence type="ECO:0000259" key="2">
    <source>
        <dbReference type="PROSITE" id="PS50980"/>
    </source>
</evidence>
<evidence type="ECO:0000259" key="3">
    <source>
        <dbReference type="PROSITE" id="PS50989"/>
    </source>
</evidence>
<evidence type="ECO:0000313" key="4">
    <source>
        <dbReference type="EMBL" id="GFG34106.1"/>
    </source>
</evidence>
<sequence>MVNQHYCLECLMLQIEESVTSMVMRYGPRLWKLRVLQAELKMTIRPSPNSEVTNVRLCLANDSGYSLDIWLYREVTDPKTGVIKFEAYGHKQGPMHGLPISTPYVTKDYLQQKRFQAQSAGTTYVYDVPDMFRQMTEKLWKEFIEERPAEQLVVPSKVVDSVELVLEGDDHLVEQKRLPGENNVGMIAWRCTLHTPEYPSGRDIIVIANDITYLIGSFGPREDLVFCLASELARKLKIPRIYIAANSGARIGLAEEIKQLFRVAWEDPDEPDKGFKYLYLTPEDFTKVSAMNSVHAILIDDEGEPRYKITDIIGKEDGLGVENLRYAGMIAGETSQAYKEVVTISMVTCRAIGIGSYVVRLGQRVIQIENSHIILTGYSALNKDKLSPVPFIKPVDPVDREVNYMPTKAPYDPRWMLAGRESPSNAHEWESGFFDRGSWDEIMSPWAQTVVCGRARLGGIPVGVIAVETRTVELNLPADPANLDSEAKTVSQAGQVWFPDSAYKTAQAIQDFGHEDLPLIIFANWRGFSGGMKDMYEQILKFGAYIVDGLRDYNQPILIYIPPNGELRGGAWAVVDTTINPRHMEMYADPESRGGVLEPEGIVEIKFRAKDLVKAMHRIDPMIISIKAELQTANLPQEQRLVLERQIVDREKFLMPMYHQVAVHFADLHDTPDRMQEKGAIMDVVPWRKSRRILYWRLRRLLLENQIKSQMLIIQPNLSVGQAEAMLTRWFLEDKGTTAAYLWENNEAVAAWLLAQLSEEGRASSVVANNLHCVRKDAIIQQIKSSLKECPDVALDAAVEIVQHLAPHQRTEALRTLAQLESMSKEQEQQHQQQQQQQNMPSE</sequence>
<dbReference type="GO" id="GO:0003989">
    <property type="term" value="F:acetyl-CoA carboxylase activity"/>
    <property type="evidence" value="ECO:0007669"/>
    <property type="project" value="InterPro"/>
</dbReference>
<dbReference type="Proteomes" id="UP000502823">
    <property type="component" value="Unassembled WGS sequence"/>
</dbReference>
<dbReference type="AlphaFoldDB" id="A0A6L2PNX8"/>
<dbReference type="Pfam" id="PF08326">
    <property type="entry name" value="ACC_central"/>
    <property type="match status" value="1"/>
</dbReference>
<dbReference type="GO" id="GO:0005739">
    <property type="term" value="C:mitochondrion"/>
    <property type="evidence" value="ECO:0007669"/>
    <property type="project" value="TreeGrafter"/>
</dbReference>
<dbReference type="InterPro" id="IPR034733">
    <property type="entry name" value="AcCoA_carboxyl_beta"/>
</dbReference>
<dbReference type="Gene3D" id="3.90.226.10">
    <property type="entry name" value="2-enoyl-CoA Hydratase, Chain A, domain 1"/>
    <property type="match status" value="2"/>
</dbReference>
<evidence type="ECO:0000313" key="5">
    <source>
        <dbReference type="Proteomes" id="UP000502823"/>
    </source>
</evidence>
<organism evidence="4 5">
    <name type="scientific">Coptotermes formosanus</name>
    <name type="common">Formosan subterranean termite</name>
    <dbReference type="NCBI Taxonomy" id="36987"/>
    <lineage>
        <taxon>Eukaryota</taxon>
        <taxon>Metazoa</taxon>
        <taxon>Ecdysozoa</taxon>
        <taxon>Arthropoda</taxon>
        <taxon>Hexapoda</taxon>
        <taxon>Insecta</taxon>
        <taxon>Pterygota</taxon>
        <taxon>Neoptera</taxon>
        <taxon>Polyneoptera</taxon>
        <taxon>Dictyoptera</taxon>
        <taxon>Blattodea</taxon>
        <taxon>Blattoidea</taxon>
        <taxon>Termitoidae</taxon>
        <taxon>Rhinotermitidae</taxon>
        <taxon>Coptotermes</taxon>
    </lineage>
</organism>
<dbReference type="GO" id="GO:0005524">
    <property type="term" value="F:ATP binding"/>
    <property type="evidence" value="ECO:0007669"/>
    <property type="project" value="InterPro"/>
</dbReference>
<feature type="region of interest" description="Disordered" evidence="1">
    <location>
        <begin position="821"/>
        <end position="843"/>
    </location>
</feature>
<protein>
    <recommendedName>
        <fullName evidence="6">CoA carboxyltransferase C-terminal domain-containing protein</fullName>
    </recommendedName>
</protein>
<reference evidence="5" key="1">
    <citation type="submission" date="2020-01" db="EMBL/GenBank/DDBJ databases">
        <title>Draft genome sequence of the Termite Coptotermes fromosanus.</title>
        <authorList>
            <person name="Itakura S."/>
            <person name="Yosikawa Y."/>
            <person name="Umezawa K."/>
        </authorList>
    </citation>
    <scope>NUCLEOTIDE SEQUENCE [LARGE SCALE GENOMIC DNA]</scope>
</reference>
<dbReference type="Pfam" id="PF01039">
    <property type="entry name" value="Carboxyl_trans"/>
    <property type="match status" value="1"/>
</dbReference>
<dbReference type="PROSITE" id="PS50989">
    <property type="entry name" value="COA_CT_CTER"/>
    <property type="match status" value="1"/>
</dbReference>
<evidence type="ECO:0008006" key="6">
    <source>
        <dbReference type="Google" id="ProtNLM"/>
    </source>
</evidence>
<comment type="caution">
    <text evidence="4">The sequence shown here is derived from an EMBL/GenBank/DDBJ whole genome shotgun (WGS) entry which is preliminary data.</text>
</comment>
<dbReference type="FunFam" id="3.90.226.10:FF:000010">
    <property type="entry name" value="acetyl-CoA carboxylase isoform X2"/>
    <property type="match status" value="1"/>
</dbReference>
<name>A0A6L2PNX8_COPFO</name>
<dbReference type="InParanoid" id="A0A6L2PNX8"/>
<evidence type="ECO:0000256" key="1">
    <source>
        <dbReference type="SAM" id="MobiDB-lite"/>
    </source>
</evidence>
<dbReference type="GO" id="GO:0006633">
    <property type="term" value="P:fatty acid biosynthetic process"/>
    <property type="evidence" value="ECO:0007669"/>
    <property type="project" value="InterPro"/>
</dbReference>
<dbReference type="EMBL" id="BLKM01000468">
    <property type="protein sequence ID" value="GFG34106.1"/>
    <property type="molecule type" value="Genomic_DNA"/>
</dbReference>
<feature type="compositionally biased region" description="Low complexity" evidence="1">
    <location>
        <begin position="830"/>
        <end position="843"/>
    </location>
</feature>
<keyword evidence="5" id="KW-1185">Reference proteome</keyword>
<dbReference type="InterPro" id="IPR049076">
    <property type="entry name" value="ACCA"/>
</dbReference>
<dbReference type="FunFam" id="2.40.460.10:FF:000001">
    <property type="entry name" value="Acetyl-CoA carboxylase 1"/>
    <property type="match status" value="1"/>
</dbReference>
<dbReference type="PANTHER" id="PTHR45728">
    <property type="entry name" value="ACETYL-COA CARBOXYLASE, ISOFORM A"/>
    <property type="match status" value="1"/>
</dbReference>
<dbReference type="InterPro" id="IPR011762">
    <property type="entry name" value="COA_CT_N"/>
</dbReference>
<dbReference type="InterPro" id="IPR011763">
    <property type="entry name" value="COA_CT_C"/>
</dbReference>
<dbReference type="SUPFAM" id="SSF52096">
    <property type="entry name" value="ClpP/crotonase"/>
    <property type="match status" value="2"/>
</dbReference>
<accession>A0A6L2PNX8</accession>
<gene>
    <name evidence="4" type="ORF">Cfor_05562</name>
</gene>
<proteinExistence type="predicted"/>
<feature type="domain" description="CoA carboxyltransferase N-terminal" evidence="2">
    <location>
        <begin position="103"/>
        <end position="384"/>
    </location>
</feature>